<evidence type="ECO:0000259" key="4">
    <source>
        <dbReference type="Pfam" id="PF00149"/>
    </source>
</evidence>
<dbReference type="GO" id="GO:0008081">
    <property type="term" value="F:phosphoric diester hydrolase activity"/>
    <property type="evidence" value="ECO:0007669"/>
    <property type="project" value="TreeGrafter"/>
</dbReference>
<keyword evidence="6" id="KW-1185">Reference proteome</keyword>
<feature type="compositionally biased region" description="Basic and acidic residues" evidence="3">
    <location>
        <begin position="610"/>
        <end position="619"/>
    </location>
</feature>
<dbReference type="PANTHER" id="PTHR10340:SF34">
    <property type="entry name" value="SPHINGOMYELIN PHOSPHODIESTERASE"/>
    <property type="match status" value="1"/>
</dbReference>
<dbReference type="Gene3D" id="3.60.21.10">
    <property type="match status" value="1"/>
</dbReference>
<dbReference type="CDD" id="cd00842">
    <property type="entry name" value="MPP_ASMase"/>
    <property type="match status" value="1"/>
</dbReference>
<feature type="region of interest" description="Disordered" evidence="3">
    <location>
        <begin position="607"/>
        <end position="631"/>
    </location>
</feature>
<keyword evidence="1" id="KW-0378">Hydrolase</keyword>
<dbReference type="AlphaFoldDB" id="A0AB34FGQ0"/>
<dbReference type="SUPFAM" id="SSF56300">
    <property type="entry name" value="Metallo-dependent phosphatases"/>
    <property type="match status" value="1"/>
</dbReference>
<reference evidence="5" key="1">
    <citation type="submission" date="2023-01" db="EMBL/GenBank/DDBJ databases">
        <title>The growth and conidiation of Purpureocillium lavendulum are regulated by nitrogen source and histone H3K14 acetylation.</title>
        <authorList>
            <person name="Tang P."/>
            <person name="Han J."/>
            <person name="Zhang C."/>
            <person name="Tang P."/>
            <person name="Qi F."/>
            <person name="Zhang K."/>
            <person name="Liang L."/>
        </authorList>
    </citation>
    <scope>NUCLEOTIDE SEQUENCE</scope>
    <source>
        <strain evidence="5">YMF1.00683</strain>
    </source>
</reference>
<sequence>MGLCYTKVRVSWQARVRHPHALAVAMRPHSLLPLLALGRTAQAAAVGDVDAVVSSRDVVPANDLYARGFIDDLWDEIKNAATCAGCGGVLALLKGLAIFGDGAFVSVIQGICKLAKVQDDDVCEGSIALEGPMIADAIRKMKLGSRTSDAFCTTVLGLCGYPDVASWNVPFPSPKPAGGRPKPSGKKPLKVVHYSDIHIDPLYVTGSSANCTKPICCRPYTDADKPGTSKSPAGPNGDHSCDTPVSLEESMYKAINSLVPDAVFTLFTGDIVDHAIWKTTQAYNTDTIQHAYASMNQTLKVVYGTAGNHEAQPVNSFPPSGISSDTQWLYNLLSQEWSPWLDAAAEAQAANFGAYSAKFPGGNLRVISINTNLYYRHNFWLYQDFDNKDPSLQIAWLVKELDAAEKAGENVYIIGHMPMGEKDALPDPSNFLDQVFKRYSSTIAAMFFGHTHVDHFEISYLDYGKQNAVNAYMTSYIAPSLTPTSGMPSFRVYDVDPDTFGVLDVTTYTADMTDPAFQTTGPVWKKYYSAKEAYGKAASPPVTDPAAELTPAFWHQVTEAFDKDQALFDAYIARKSRGWNAGTCTGDCKTAELCQLRAGRAQNNCFKPEPGLHLERRGDDDDEDNGVDEGLRARGAVTVAAHYGHARGEHDECGVPVTLKTLGAVTDSKAALVKLNQLIKDEKAKAARRGM</sequence>
<organism evidence="5 6">
    <name type="scientific">Purpureocillium lavendulum</name>
    <dbReference type="NCBI Taxonomy" id="1247861"/>
    <lineage>
        <taxon>Eukaryota</taxon>
        <taxon>Fungi</taxon>
        <taxon>Dikarya</taxon>
        <taxon>Ascomycota</taxon>
        <taxon>Pezizomycotina</taxon>
        <taxon>Sordariomycetes</taxon>
        <taxon>Hypocreomycetidae</taxon>
        <taxon>Hypocreales</taxon>
        <taxon>Ophiocordycipitaceae</taxon>
        <taxon>Purpureocillium</taxon>
    </lineage>
</organism>
<dbReference type="EMBL" id="JAQHRD010000008">
    <property type="protein sequence ID" value="KAJ6438415.1"/>
    <property type="molecule type" value="Genomic_DNA"/>
</dbReference>
<proteinExistence type="predicted"/>
<dbReference type="InterPro" id="IPR029052">
    <property type="entry name" value="Metallo-depent_PP-like"/>
</dbReference>
<evidence type="ECO:0000313" key="6">
    <source>
        <dbReference type="Proteomes" id="UP001163105"/>
    </source>
</evidence>
<dbReference type="InterPro" id="IPR041805">
    <property type="entry name" value="ASMase/PPN1_MPP"/>
</dbReference>
<accession>A0AB34FGQ0</accession>
<dbReference type="Pfam" id="PF00149">
    <property type="entry name" value="Metallophos"/>
    <property type="match status" value="1"/>
</dbReference>
<keyword evidence="2" id="KW-0325">Glycoprotein</keyword>
<dbReference type="Proteomes" id="UP001163105">
    <property type="component" value="Unassembled WGS sequence"/>
</dbReference>
<evidence type="ECO:0000256" key="1">
    <source>
        <dbReference type="ARBA" id="ARBA00022801"/>
    </source>
</evidence>
<dbReference type="InterPro" id="IPR004843">
    <property type="entry name" value="Calcineurin-like_PHP"/>
</dbReference>
<protein>
    <submittedName>
        <fullName evidence="5">Sphingomyelin phosphodiesterase</fullName>
    </submittedName>
</protein>
<feature type="domain" description="Calcineurin-like phosphoesterase" evidence="4">
    <location>
        <begin position="189"/>
        <end position="453"/>
    </location>
</feature>
<dbReference type="PANTHER" id="PTHR10340">
    <property type="entry name" value="SPHINGOMYELIN PHOSPHODIESTERASE"/>
    <property type="match status" value="1"/>
</dbReference>
<evidence type="ECO:0000256" key="2">
    <source>
        <dbReference type="ARBA" id="ARBA00023180"/>
    </source>
</evidence>
<name>A0AB34FGQ0_9HYPO</name>
<comment type="caution">
    <text evidence="5">The sequence shown here is derived from an EMBL/GenBank/DDBJ whole genome shotgun (WGS) entry which is preliminary data.</text>
</comment>
<gene>
    <name evidence="5" type="primary">SMPD1</name>
    <name evidence="5" type="ORF">O9K51_09007</name>
</gene>
<evidence type="ECO:0000313" key="5">
    <source>
        <dbReference type="EMBL" id="KAJ6438415.1"/>
    </source>
</evidence>
<evidence type="ECO:0000256" key="3">
    <source>
        <dbReference type="SAM" id="MobiDB-lite"/>
    </source>
</evidence>